<dbReference type="Proteomes" id="UP001157126">
    <property type="component" value="Unassembled WGS sequence"/>
</dbReference>
<keyword evidence="3" id="KW-0813">Transport</keyword>
<feature type="transmembrane region" description="Helical" evidence="9">
    <location>
        <begin position="57"/>
        <end position="81"/>
    </location>
</feature>
<sequence length="183" mass="19100">MSALSLAVIIACITTAAGLTSVVANFLHETIKIPHRLGVVIVCVVGVFQALGGVERIVAIAGPIFLSIYPISILIVILGLLGSLVPNDGVWKGSALLVAIVSLYEAAALVADMMGTQMPAALQSVYHLIPLEEQGFGWIVPAIVGAILGGLLWPGRSALLSRRVADRLRGRRAGRQTSSVEAT</sequence>
<dbReference type="EMBL" id="BSUO01000001">
    <property type="protein sequence ID" value="GMA40256.1"/>
    <property type="molecule type" value="Genomic_DNA"/>
</dbReference>
<evidence type="ECO:0000256" key="1">
    <source>
        <dbReference type="ARBA" id="ARBA00004651"/>
    </source>
</evidence>
<reference evidence="11" key="1">
    <citation type="journal article" date="2019" name="Int. J. Syst. Evol. Microbiol.">
        <title>The Global Catalogue of Microorganisms (GCM) 10K type strain sequencing project: providing services to taxonomists for standard genome sequencing and annotation.</title>
        <authorList>
            <consortium name="The Broad Institute Genomics Platform"/>
            <consortium name="The Broad Institute Genome Sequencing Center for Infectious Disease"/>
            <person name="Wu L."/>
            <person name="Ma J."/>
        </authorList>
    </citation>
    <scope>NUCLEOTIDE SEQUENCE [LARGE SCALE GENOMIC DNA]</scope>
    <source>
        <strain evidence="11">NBRC 113072</strain>
    </source>
</reference>
<evidence type="ECO:0000256" key="7">
    <source>
        <dbReference type="ARBA" id="ARBA00022989"/>
    </source>
</evidence>
<feature type="transmembrane region" description="Helical" evidence="9">
    <location>
        <begin position="135"/>
        <end position="153"/>
    </location>
</feature>
<keyword evidence="8 9" id="KW-0472">Membrane</keyword>
<evidence type="ECO:0000256" key="5">
    <source>
        <dbReference type="ARBA" id="ARBA00022692"/>
    </source>
</evidence>
<accession>A0ABQ6IRB5</accession>
<dbReference type="InterPro" id="IPR004685">
    <property type="entry name" value="Brnchd-chn_aa_trnsp_Livcs"/>
</dbReference>
<feature type="transmembrane region" description="Helical" evidence="9">
    <location>
        <begin position="33"/>
        <end position="51"/>
    </location>
</feature>
<protein>
    <recommendedName>
        <fullName evidence="12">Branched-chain amino acid transport system carrier protein</fullName>
    </recommendedName>
</protein>
<keyword evidence="4" id="KW-1003">Cell membrane</keyword>
<name>A0ABQ6IRB5_9MICO</name>
<feature type="transmembrane region" description="Helical" evidence="9">
    <location>
        <begin position="93"/>
        <end position="115"/>
    </location>
</feature>
<evidence type="ECO:0000256" key="2">
    <source>
        <dbReference type="ARBA" id="ARBA00008540"/>
    </source>
</evidence>
<evidence type="ECO:0008006" key="12">
    <source>
        <dbReference type="Google" id="ProtNLM"/>
    </source>
</evidence>
<evidence type="ECO:0000256" key="4">
    <source>
        <dbReference type="ARBA" id="ARBA00022475"/>
    </source>
</evidence>
<dbReference type="PANTHER" id="PTHR30588">
    <property type="entry name" value="BRANCHED-CHAIN AMINO ACID TRANSPORT SYSTEM 2 CARRIER PROTEIN"/>
    <property type="match status" value="1"/>
</dbReference>
<feature type="transmembrane region" description="Helical" evidence="9">
    <location>
        <begin position="6"/>
        <end position="26"/>
    </location>
</feature>
<evidence type="ECO:0000313" key="10">
    <source>
        <dbReference type="EMBL" id="GMA40256.1"/>
    </source>
</evidence>
<gene>
    <name evidence="10" type="ORF">GCM10025883_23010</name>
</gene>
<comment type="subcellular location">
    <subcellularLocation>
        <location evidence="1">Cell membrane</location>
        <topology evidence="1">Multi-pass membrane protein</topology>
    </subcellularLocation>
</comment>
<organism evidence="10 11">
    <name type="scientific">Mobilicoccus caccae</name>
    <dbReference type="NCBI Taxonomy" id="1859295"/>
    <lineage>
        <taxon>Bacteria</taxon>
        <taxon>Bacillati</taxon>
        <taxon>Actinomycetota</taxon>
        <taxon>Actinomycetes</taxon>
        <taxon>Micrococcales</taxon>
        <taxon>Dermatophilaceae</taxon>
        <taxon>Mobilicoccus</taxon>
    </lineage>
</organism>
<keyword evidence="6" id="KW-0029">Amino-acid transport</keyword>
<keyword evidence="11" id="KW-1185">Reference proteome</keyword>
<comment type="similarity">
    <text evidence="2">Belongs to the branched chain amino acid transporter family.</text>
</comment>
<dbReference type="Pfam" id="PF05525">
    <property type="entry name" value="Branch_AA_trans"/>
    <property type="match status" value="1"/>
</dbReference>
<evidence type="ECO:0000256" key="8">
    <source>
        <dbReference type="ARBA" id="ARBA00023136"/>
    </source>
</evidence>
<proteinExistence type="inferred from homology"/>
<comment type="caution">
    <text evidence="10">The sequence shown here is derived from an EMBL/GenBank/DDBJ whole genome shotgun (WGS) entry which is preliminary data.</text>
</comment>
<evidence type="ECO:0000256" key="6">
    <source>
        <dbReference type="ARBA" id="ARBA00022970"/>
    </source>
</evidence>
<evidence type="ECO:0000313" key="11">
    <source>
        <dbReference type="Proteomes" id="UP001157126"/>
    </source>
</evidence>
<evidence type="ECO:0000256" key="9">
    <source>
        <dbReference type="SAM" id="Phobius"/>
    </source>
</evidence>
<evidence type="ECO:0000256" key="3">
    <source>
        <dbReference type="ARBA" id="ARBA00022448"/>
    </source>
</evidence>
<keyword evidence="5 9" id="KW-0812">Transmembrane</keyword>
<keyword evidence="7 9" id="KW-1133">Transmembrane helix</keyword>
<dbReference type="PANTHER" id="PTHR30588:SF0">
    <property type="entry name" value="BRANCHED-CHAIN AMINO ACID PERMEASE BRNQ"/>
    <property type="match status" value="1"/>
</dbReference>